<keyword evidence="2" id="KW-1133">Transmembrane helix</keyword>
<sequence length="337" mass="36335">MSAFPRKGDEAGACEELAVLLPTPDVPGLAPDRHRELREGIVREIGRQLADEETPCARHRPRWRRFTTVVVPIVVVVATAGVAVLVRTAGQDTPPHAVSVSDEPSAVRLLDQAAAAQAGRPPVTVRPDQYVYVRHLGDGQVLGFGLRGFGQREDWYAARADASGVIRVTPVTKGEAPQNRYEPTSQSMTGTNDAPPPWPLTRLRALPTDPDVLLNKLYEDTGGQGPSRDEAVFELINGVIDTTTLEPNLNAALLRAAGRLPGTTVKEDVRDGAGRHGVGLTFRFPPSDPTTWVFDPRTLTYLGTTESALLDVAVVDEKLRVPDRSTPGPSPGETSML</sequence>
<keyword evidence="2" id="KW-0812">Transmembrane</keyword>
<evidence type="ECO:0000256" key="1">
    <source>
        <dbReference type="SAM" id="MobiDB-lite"/>
    </source>
</evidence>
<protein>
    <submittedName>
        <fullName evidence="3">CU044_5270 family protein</fullName>
    </submittedName>
</protein>
<dbReference type="EMBL" id="CP054929">
    <property type="protein sequence ID" value="QKW51032.1"/>
    <property type="molecule type" value="Genomic_DNA"/>
</dbReference>
<organism evidence="3 4">
    <name type="scientific">Streptomyces buecherae</name>
    <dbReference type="NCBI Taxonomy" id="2763006"/>
    <lineage>
        <taxon>Bacteria</taxon>
        <taxon>Bacillati</taxon>
        <taxon>Actinomycetota</taxon>
        <taxon>Actinomycetes</taxon>
        <taxon>Kitasatosporales</taxon>
        <taxon>Streptomycetaceae</taxon>
        <taxon>Streptomyces</taxon>
    </lineage>
</organism>
<gene>
    <name evidence="3" type="ORF">HUT08_17490</name>
</gene>
<name>A0A7H8N9M1_9ACTN</name>
<dbReference type="Proteomes" id="UP000509303">
    <property type="component" value="Chromosome"/>
</dbReference>
<dbReference type="AlphaFoldDB" id="A0A7H8N9M1"/>
<keyword evidence="2" id="KW-0472">Membrane</keyword>
<keyword evidence="4" id="KW-1185">Reference proteome</keyword>
<proteinExistence type="predicted"/>
<evidence type="ECO:0000256" key="2">
    <source>
        <dbReference type="SAM" id="Phobius"/>
    </source>
</evidence>
<feature type="region of interest" description="Disordered" evidence="1">
    <location>
        <begin position="174"/>
        <end position="196"/>
    </location>
</feature>
<accession>A0A7H8N9M1</accession>
<dbReference type="InterPro" id="IPR047789">
    <property type="entry name" value="CU044_5270-like"/>
</dbReference>
<evidence type="ECO:0000313" key="3">
    <source>
        <dbReference type="EMBL" id="QKW51032.1"/>
    </source>
</evidence>
<dbReference type="NCBIfam" id="NF038083">
    <property type="entry name" value="CU044_5270_fam"/>
    <property type="match status" value="1"/>
</dbReference>
<evidence type="ECO:0000313" key="4">
    <source>
        <dbReference type="Proteomes" id="UP000509303"/>
    </source>
</evidence>
<feature type="compositionally biased region" description="Polar residues" evidence="1">
    <location>
        <begin position="181"/>
        <end position="192"/>
    </location>
</feature>
<reference evidence="3 4" key="1">
    <citation type="submission" date="2020-06" db="EMBL/GenBank/DDBJ databases">
        <title>Genome mining for natural products.</title>
        <authorList>
            <person name="Zhang B."/>
            <person name="Shi J."/>
            <person name="Ge H."/>
        </authorList>
    </citation>
    <scope>NUCLEOTIDE SEQUENCE [LARGE SCALE GENOMIC DNA]</scope>
    <source>
        <strain evidence="3 4">NA00687</strain>
    </source>
</reference>
<feature type="transmembrane region" description="Helical" evidence="2">
    <location>
        <begin position="66"/>
        <end position="86"/>
    </location>
</feature>
<dbReference type="RefSeq" id="WP_176162755.1">
    <property type="nucleotide sequence ID" value="NZ_CP054929.1"/>
</dbReference>